<evidence type="ECO:0000256" key="1">
    <source>
        <dbReference type="ARBA" id="ARBA00004328"/>
    </source>
</evidence>
<evidence type="ECO:0000313" key="3">
    <source>
        <dbReference type="EMBL" id="RLY94790.1"/>
    </source>
</evidence>
<dbReference type="InterPro" id="IPR024455">
    <property type="entry name" value="Phage_capsid"/>
</dbReference>
<dbReference type="Proteomes" id="UP000277871">
    <property type="component" value="Unassembled WGS sequence"/>
</dbReference>
<dbReference type="Pfam" id="PF05065">
    <property type="entry name" value="Phage_capsid"/>
    <property type="match status" value="1"/>
</dbReference>
<dbReference type="SUPFAM" id="SSF56563">
    <property type="entry name" value="Major capsid protein gp5"/>
    <property type="match status" value="1"/>
</dbReference>
<dbReference type="Gene3D" id="3.30.2320.10">
    <property type="entry name" value="hypothetical protein PF0899 domain"/>
    <property type="match status" value="1"/>
</dbReference>
<dbReference type="EMBL" id="RDEX01000001">
    <property type="protein sequence ID" value="RLY94790.1"/>
    <property type="molecule type" value="Genomic_DNA"/>
</dbReference>
<comment type="caution">
    <text evidence="3">The sequence shown here is derived from an EMBL/GenBank/DDBJ whole genome shotgun (WGS) entry which is preliminary data.</text>
</comment>
<dbReference type="NCBIfam" id="TIGR01554">
    <property type="entry name" value="major_cap_HK97"/>
    <property type="match status" value="1"/>
</dbReference>
<reference evidence="3 4" key="1">
    <citation type="submission" date="2018-10" db="EMBL/GenBank/DDBJ databases">
        <title>Kocuria tytonicola, new bacteria from the preen glands of American barn owls (Tyto furcata).</title>
        <authorList>
            <person name="Braun M.S."/>
            <person name="Wang E."/>
            <person name="Zimmermann S."/>
            <person name="Boutin S."/>
            <person name="Wagner H."/>
            <person name="Wink M."/>
        </authorList>
    </citation>
    <scope>NUCLEOTIDE SEQUENCE [LARGE SCALE GENOMIC DNA]</scope>
    <source>
        <strain evidence="3 4">473</strain>
    </source>
</reference>
<organism evidence="3 4">
    <name type="scientific">Kocuria tytonicola</name>
    <dbReference type="NCBI Taxonomy" id="2055946"/>
    <lineage>
        <taxon>Bacteria</taxon>
        <taxon>Bacillati</taxon>
        <taxon>Actinomycetota</taxon>
        <taxon>Actinomycetes</taxon>
        <taxon>Micrococcales</taxon>
        <taxon>Micrococcaceae</taxon>
        <taxon>Kocuria</taxon>
    </lineage>
</organism>
<dbReference type="InterPro" id="IPR054612">
    <property type="entry name" value="Phage_capsid-like_C"/>
</dbReference>
<accession>A0A3L9L7H4</accession>
<evidence type="ECO:0000259" key="2">
    <source>
        <dbReference type="Pfam" id="PF05065"/>
    </source>
</evidence>
<evidence type="ECO:0000313" key="4">
    <source>
        <dbReference type="Proteomes" id="UP000277871"/>
    </source>
</evidence>
<dbReference type="AlphaFoldDB" id="A0A3L9L7H4"/>
<comment type="subcellular location">
    <subcellularLocation>
        <location evidence="1">Virion</location>
    </subcellularLocation>
</comment>
<protein>
    <submittedName>
        <fullName evidence="3">Phage major capsid protein</fullName>
    </submittedName>
</protein>
<proteinExistence type="predicted"/>
<name>A0A3L9L7H4_9MICC</name>
<gene>
    <name evidence="3" type="ORF">EAE32_06530</name>
</gene>
<feature type="domain" description="Phage capsid-like C-terminal" evidence="2">
    <location>
        <begin position="166"/>
        <end position="423"/>
    </location>
</feature>
<sequence>MVNKKAQELLTAARDVAKAAEQAGRWLTTEEKAKIDDLTTRARGEFEQEKAARQARQSIEDLGREIESGAAEELNAKALQGTRQGMGAARKSVGHTFTDSAQFKALQNRFPGGNVPREARVTMDSVQVDGMKALITSGAGAANTDSSANGLVTPDRLGLVPFPQVQPKLRDVITNGTTGSDRIEYAQLLPDSDPAVTNAAKGVKEAPATTGSVGVKPESAFGFRKASADVITIAHWIPVTKRALSDAAQIATMIDGFLARGLEQEIERLVVEGNATTPKKGEEEWNGIFNTTGVQDQKFDTDLFKTARHALTRVTNLGGQVSAFLVSPELDEQIDLARDQNGRFYGQGPFALGPGTLWGRPRIVIPALAGTGKFIAGDLSQCVLWDREQATITATDSHADFFVRNLVALLAECRAGFGILNPGLLVTGHESAEVAA</sequence>
<keyword evidence="4" id="KW-1185">Reference proteome</keyword>
<dbReference type="Gene3D" id="3.30.2400.10">
    <property type="entry name" value="Major capsid protein gp5"/>
    <property type="match status" value="1"/>
</dbReference>